<dbReference type="PROSITE" id="PS00108">
    <property type="entry name" value="PROTEIN_KINASE_ST"/>
    <property type="match status" value="1"/>
</dbReference>
<keyword evidence="6 14" id="KW-0418">Kinase</keyword>
<dbReference type="EMBL" id="LKST01000001">
    <property type="protein sequence ID" value="KQB85206.1"/>
    <property type="molecule type" value="Genomic_DNA"/>
</dbReference>
<dbReference type="Gene3D" id="3.30.10.20">
    <property type="match status" value="4"/>
</dbReference>
<keyword evidence="4" id="KW-0677">Repeat</keyword>
<dbReference type="STRING" id="1544416.Cocul_00344"/>
<dbReference type="RefSeq" id="WP_055121569.1">
    <property type="nucleotide sequence ID" value="NZ_LKST01000001.1"/>
</dbReference>
<comment type="catalytic activity">
    <reaction evidence="9">
        <text>L-seryl-[protein] + ATP = O-phospho-L-seryl-[protein] + ADP + H(+)</text>
        <dbReference type="Rhea" id="RHEA:17989"/>
        <dbReference type="Rhea" id="RHEA-COMP:9863"/>
        <dbReference type="Rhea" id="RHEA-COMP:11604"/>
        <dbReference type="ChEBI" id="CHEBI:15378"/>
        <dbReference type="ChEBI" id="CHEBI:29999"/>
        <dbReference type="ChEBI" id="CHEBI:30616"/>
        <dbReference type="ChEBI" id="CHEBI:83421"/>
        <dbReference type="ChEBI" id="CHEBI:456216"/>
        <dbReference type="EC" id="2.7.11.1"/>
    </reaction>
</comment>
<reference evidence="14 15" key="1">
    <citation type="submission" date="2015-10" db="EMBL/GenBank/DDBJ databases">
        <title>Corynebacteirum lowii and Corynebacterium oculi species nova, derived from human clinical disease and and emended description of Corynebacterium mastiditis.</title>
        <authorList>
            <person name="Bernard K."/>
            <person name="Pacheco A.L."/>
            <person name="Mcdougall C."/>
            <person name="Burtx T."/>
            <person name="Weibe D."/>
            <person name="Tyler S."/>
            <person name="Olson A.B."/>
            <person name="Cnockaert M."/>
            <person name="Eguchi H."/>
            <person name="Kuwahara T."/>
            <person name="Nakayama-Imaohji H."/>
            <person name="Boudewijins M."/>
            <person name="Van Hoecke F."/>
            <person name="Bernier A.-M."/>
            <person name="Vandamme P."/>
        </authorList>
    </citation>
    <scope>NUCLEOTIDE SEQUENCE [LARGE SCALE GENOMIC DNA]</scope>
    <source>
        <strain evidence="14 15">NML 130210</strain>
    </source>
</reference>
<dbReference type="InterPro" id="IPR011009">
    <property type="entry name" value="Kinase-like_dom_sf"/>
</dbReference>
<dbReference type="EC" id="2.7.11.1" evidence="1"/>
<dbReference type="InterPro" id="IPR008271">
    <property type="entry name" value="Ser/Thr_kinase_AS"/>
</dbReference>
<accession>A0A0Q0UEU2</accession>
<proteinExistence type="predicted"/>
<dbReference type="AlphaFoldDB" id="A0A0Q0UEU2"/>
<organism evidence="14 15">
    <name type="scientific">Corynebacterium oculi</name>
    <dbReference type="NCBI Taxonomy" id="1544416"/>
    <lineage>
        <taxon>Bacteria</taxon>
        <taxon>Bacillati</taxon>
        <taxon>Actinomycetota</taxon>
        <taxon>Actinomycetes</taxon>
        <taxon>Mycobacteriales</taxon>
        <taxon>Corynebacteriaceae</taxon>
        <taxon>Corynebacterium</taxon>
    </lineage>
</organism>
<evidence type="ECO:0000256" key="11">
    <source>
        <dbReference type="SAM" id="Phobius"/>
    </source>
</evidence>
<dbReference type="GO" id="GO:0004674">
    <property type="term" value="F:protein serine/threonine kinase activity"/>
    <property type="evidence" value="ECO:0007669"/>
    <property type="project" value="UniProtKB-KW"/>
</dbReference>
<dbReference type="GO" id="GO:0106310">
    <property type="term" value="F:protein serine kinase activity"/>
    <property type="evidence" value="ECO:0007669"/>
    <property type="project" value="RHEA"/>
</dbReference>
<dbReference type="PANTHER" id="PTHR43289">
    <property type="entry name" value="MITOGEN-ACTIVATED PROTEIN KINASE KINASE KINASE 20-RELATED"/>
    <property type="match status" value="1"/>
</dbReference>
<dbReference type="Gene3D" id="3.30.200.20">
    <property type="entry name" value="Phosphorylase Kinase, domain 1"/>
    <property type="match status" value="1"/>
</dbReference>
<dbReference type="SMART" id="SM00220">
    <property type="entry name" value="S_TKc"/>
    <property type="match status" value="1"/>
</dbReference>
<evidence type="ECO:0000256" key="5">
    <source>
        <dbReference type="ARBA" id="ARBA00022741"/>
    </source>
</evidence>
<feature type="compositionally biased region" description="Polar residues" evidence="10">
    <location>
        <begin position="525"/>
        <end position="534"/>
    </location>
</feature>
<dbReference type="CDD" id="cd14014">
    <property type="entry name" value="STKc_PknB_like"/>
    <property type="match status" value="1"/>
</dbReference>
<dbReference type="OrthoDB" id="9762169at2"/>
<dbReference type="SUPFAM" id="SSF56112">
    <property type="entry name" value="Protein kinase-like (PK-like)"/>
    <property type="match status" value="1"/>
</dbReference>
<dbReference type="NCBIfam" id="NF033483">
    <property type="entry name" value="PknB_PASTA_kin"/>
    <property type="match status" value="1"/>
</dbReference>
<evidence type="ECO:0000256" key="9">
    <source>
        <dbReference type="ARBA" id="ARBA00048679"/>
    </source>
</evidence>
<feature type="region of interest" description="Disordered" evidence="10">
    <location>
        <begin position="318"/>
        <end position="374"/>
    </location>
</feature>
<evidence type="ECO:0000256" key="6">
    <source>
        <dbReference type="ARBA" id="ARBA00022777"/>
    </source>
</evidence>
<dbReference type="Pfam" id="PF00069">
    <property type="entry name" value="Pkinase"/>
    <property type="match status" value="1"/>
</dbReference>
<keyword evidence="7" id="KW-0067">ATP-binding</keyword>
<keyword evidence="11" id="KW-0812">Transmembrane</keyword>
<dbReference type="Pfam" id="PF03793">
    <property type="entry name" value="PASTA"/>
    <property type="match status" value="4"/>
</dbReference>
<dbReference type="GO" id="GO:0005524">
    <property type="term" value="F:ATP binding"/>
    <property type="evidence" value="ECO:0007669"/>
    <property type="project" value="UniProtKB-KW"/>
</dbReference>
<dbReference type="PANTHER" id="PTHR43289:SF6">
    <property type="entry name" value="SERINE_THREONINE-PROTEIN KINASE NEKL-3"/>
    <property type="match status" value="1"/>
</dbReference>
<dbReference type="Proteomes" id="UP000050517">
    <property type="component" value="Unassembled WGS sequence"/>
</dbReference>
<dbReference type="PROSITE" id="PS51178">
    <property type="entry name" value="PASTA"/>
    <property type="match status" value="3"/>
</dbReference>
<evidence type="ECO:0000256" key="7">
    <source>
        <dbReference type="ARBA" id="ARBA00022840"/>
    </source>
</evidence>
<evidence type="ECO:0000313" key="15">
    <source>
        <dbReference type="Proteomes" id="UP000050517"/>
    </source>
</evidence>
<sequence>MAQLQVGDVLEGRYQIDHPIARGGMSTVYRCVDLRLGRAVAVKVMDDRYVDDPVFRQRFRREARAMAKINHPHIVGVYDFGSDGNHVFLVMELITGGTLRELVAERGPMPPHAALSVMRAVLTGLAEAHRGGLIHRDIKPDNVLISADHAVKLADFGLVRATDSEQHTTTHIVGTAAYLSPEQVRGSELGPASDVYSAGIVLFELLTGETPFHGGTDLECAYQRLDRDVPPPSEVIEGIPPEIDALVARATRREHAHRYADAPAFLNATEQIIRGLHLPAFTVPLPRNSAAHRAAEIPTDTSSLPTEMMATGVIAPPQSPTALTVSAATPPPGDATDHTALLPAEAPQPPDAISSPAEAPTPAPRPASSPRTYTNRSSVRLAAWLIAVAVLIGAVALGGWWLGSGRYGEIPEVIGTDRAYALAAVQEAGFEATAREVYDDDVARGEIIDTDPSGERAVRGSEVTVLVSQGRPTVPTVPDGADAQRYEQLLSDRTLSSRVAGREYSDDVPAGGVLSTSPEAGESVPTDSTVSLTLSKGPAPVQIPDLRGMEEKEARKALDKAGLKVSAVEWAFDSRRDYGEVSATVPDSGSEAARGDGVRLTLSSARTVPDLSGMDTDEAAARLAEEGLTLGEITTDPDVTGSYGEVESSTPEAGTRVDPDATAVDLVLPGRVHAPLLLGKTVSEAERIARKQGLTLDAGNSTSGQARIITQSPLPGKALSLDSPVVVTALG</sequence>
<keyword evidence="5" id="KW-0547">Nucleotide-binding</keyword>
<feature type="region of interest" description="Disordered" evidence="10">
    <location>
        <begin position="633"/>
        <end position="657"/>
    </location>
</feature>
<feature type="region of interest" description="Disordered" evidence="10">
    <location>
        <begin position="498"/>
        <end position="541"/>
    </location>
</feature>
<keyword evidence="15" id="KW-1185">Reference proteome</keyword>
<dbReference type="SMART" id="SM00740">
    <property type="entry name" value="PASTA"/>
    <property type="match status" value="5"/>
</dbReference>
<evidence type="ECO:0000256" key="8">
    <source>
        <dbReference type="ARBA" id="ARBA00047899"/>
    </source>
</evidence>
<name>A0A0Q0UEU2_9CORY</name>
<feature type="transmembrane region" description="Helical" evidence="11">
    <location>
        <begin position="381"/>
        <end position="402"/>
    </location>
</feature>
<feature type="domain" description="Protein kinase" evidence="12">
    <location>
        <begin position="14"/>
        <end position="273"/>
    </location>
</feature>
<dbReference type="FunFam" id="1.10.510.10:FF:000021">
    <property type="entry name" value="Serine/threonine protein kinase"/>
    <property type="match status" value="1"/>
</dbReference>
<evidence type="ECO:0000256" key="3">
    <source>
        <dbReference type="ARBA" id="ARBA00022679"/>
    </source>
</evidence>
<dbReference type="PROSITE" id="PS50011">
    <property type="entry name" value="PROTEIN_KINASE_DOM"/>
    <property type="match status" value="1"/>
</dbReference>
<evidence type="ECO:0000256" key="2">
    <source>
        <dbReference type="ARBA" id="ARBA00022527"/>
    </source>
</evidence>
<feature type="domain" description="PASTA" evidence="13">
    <location>
        <begin position="471"/>
        <end position="536"/>
    </location>
</feature>
<dbReference type="PATRIC" id="fig|1544416.3.peg.348"/>
<evidence type="ECO:0000256" key="10">
    <source>
        <dbReference type="SAM" id="MobiDB-lite"/>
    </source>
</evidence>
<evidence type="ECO:0000259" key="12">
    <source>
        <dbReference type="PROSITE" id="PS50011"/>
    </source>
</evidence>
<dbReference type="FunFam" id="3.30.200.20:FF:000035">
    <property type="entry name" value="Serine/threonine protein kinase Stk1"/>
    <property type="match status" value="1"/>
</dbReference>
<dbReference type="CDD" id="cd06577">
    <property type="entry name" value="PASTA_pknB"/>
    <property type="match status" value="5"/>
</dbReference>
<evidence type="ECO:0000313" key="14">
    <source>
        <dbReference type="EMBL" id="KQB85206.1"/>
    </source>
</evidence>
<dbReference type="InterPro" id="IPR000719">
    <property type="entry name" value="Prot_kinase_dom"/>
</dbReference>
<feature type="domain" description="PASTA" evidence="13">
    <location>
        <begin position="537"/>
        <end position="604"/>
    </location>
</feature>
<keyword evidence="2" id="KW-0723">Serine/threonine-protein kinase</keyword>
<dbReference type="InterPro" id="IPR005543">
    <property type="entry name" value="PASTA_dom"/>
</dbReference>
<keyword evidence="11" id="KW-0472">Membrane</keyword>
<dbReference type="Gene3D" id="1.10.510.10">
    <property type="entry name" value="Transferase(Phosphotransferase) domain 1"/>
    <property type="match status" value="1"/>
</dbReference>
<evidence type="ECO:0000256" key="4">
    <source>
        <dbReference type="ARBA" id="ARBA00022737"/>
    </source>
</evidence>
<keyword evidence="11" id="KW-1133">Transmembrane helix</keyword>
<feature type="domain" description="PASTA" evidence="13">
    <location>
        <begin position="606"/>
        <end position="670"/>
    </location>
</feature>
<dbReference type="GO" id="GO:0045717">
    <property type="term" value="P:negative regulation of fatty acid biosynthetic process"/>
    <property type="evidence" value="ECO:0007669"/>
    <property type="project" value="UniProtKB-ARBA"/>
</dbReference>
<gene>
    <name evidence="14" type="primary">spk1</name>
    <name evidence="14" type="ORF">Cocul_00344</name>
</gene>
<evidence type="ECO:0000259" key="13">
    <source>
        <dbReference type="PROSITE" id="PS51178"/>
    </source>
</evidence>
<evidence type="ECO:0000256" key="1">
    <source>
        <dbReference type="ARBA" id="ARBA00012513"/>
    </source>
</evidence>
<comment type="catalytic activity">
    <reaction evidence="8">
        <text>L-threonyl-[protein] + ATP = O-phospho-L-threonyl-[protein] + ADP + H(+)</text>
        <dbReference type="Rhea" id="RHEA:46608"/>
        <dbReference type="Rhea" id="RHEA-COMP:11060"/>
        <dbReference type="Rhea" id="RHEA-COMP:11605"/>
        <dbReference type="ChEBI" id="CHEBI:15378"/>
        <dbReference type="ChEBI" id="CHEBI:30013"/>
        <dbReference type="ChEBI" id="CHEBI:30616"/>
        <dbReference type="ChEBI" id="CHEBI:61977"/>
        <dbReference type="ChEBI" id="CHEBI:456216"/>
        <dbReference type="EC" id="2.7.11.1"/>
    </reaction>
</comment>
<comment type="caution">
    <text evidence="14">The sequence shown here is derived from an EMBL/GenBank/DDBJ whole genome shotgun (WGS) entry which is preliminary data.</text>
</comment>
<keyword evidence="3 14" id="KW-0808">Transferase</keyword>
<protein>
    <recommendedName>
        <fullName evidence="1">non-specific serine/threonine protein kinase</fullName>
        <ecNumber evidence="1">2.7.11.1</ecNumber>
    </recommendedName>
</protein>